<gene>
    <name evidence="3" type="ORF">BABINDRAFT_161393</name>
</gene>
<name>A0A1E3QQC3_9ASCO</name>
<evidence type="ECO:0008006" key="5">
    <source>
        <dbReference type="Google" id="ProtNLM"/>
    </source>
</evidence>
<proteinExistence type="predicted"/>
<evidence type="ECO:0000313" key="4">
    <source>
        <dbReference type="Proteomes" id="UP000094336"/>
    </source>
</evidence>
<dbReference type="GO" id="GO:0031145">
    <property type="term" value="P:anaphase-promoting complex-dependent catabolic process"/>
    <property type="evidence" value="ECO:0007669"/>
    <property type="project" value="InterPro"/>
</dbReference>
<dbReference type="GO" id="GO:0005680">
    <property type="term" value="C:anaphase-promoting complex"/>
    <property type="evidence" value="ECO:0007669"/>
    <property type="project" value="InterPro"/>
</dbReference>
<keyword evidence="1" id="KW-0833">Ubl conjugation pathway</keyword>
<accession>A0A1E3QQC3</accession>
<dbReference type="Pfam" id="PF10471">
    <property type="entry name" value="ANAPC_CDC26"/>
    <property type="match status" value="1"/>
</dbReference>
<feature type="region of interest" description="Disordered" evidence="2">
    <location>
        <begin position="27"/>
        <end position="50"/>
    </location>
</feature>
<dbReference type="GeneID" id="30146634"/>
<evidence type="ECO:0000256" key="1">
    <source>
        <dbReference type="ARBA" id="ARBA00022786"/>
    </source>
</evidence>
<dbReference type="OrthoDB" id="4091035at2759"/>
<organism evidence="3 4">
    <name type="scientific">Babjeviella inositovora NRRL Y-12698</name>
    <dbReference type="NCBI Taxonomy" id="984486"/>
    <lineage>
        <taxon>Eukaryota</taxon>
        <taxon>Fungi</taxon>
        <taxon>Dikarya</taxon>
        <taxon>Ascomycota</taxon>
        <taxon>Saccharomycotina</taxon>
        <taxon>Pichiomycetes</taxon>
        <taxon>Serinales incertae sedis</taxon>
        <taxon>Babjeviella</taxon>
    </lineage>
</organism>
<protein>
    <recommendedName>
        <fullName evidence="5">Anaphase-promoting complex subunit CDC26</fullName>
    </recommendedName>
</protein>
<dbReference type="AlphaFoldDB" id="A0A1E3QQC3"/>
<dbReference type="Proteomes" id="UP000094336">
    <property type="component" value="Unassembled WGS sequence"/>
</dbReference>
<dbReference type="EMBL" id="KV454431">
    <property type="protein sequence ID" value="ODQ79674.1"/>
    <property type="molecule type" value="Genomic_DNA"/>
</dbReference>
<reference evidence="4" key="1">
    <citation type="submission" date="2016-05" db="EMBL/GenBank/DDBJ databases">
        <title>Comparative genomics of biotechnologically important yeasts.</title>
        <authorList>
            <consortium name="DOE Joint Genome Institute"/>
            <person name="Riley R."/>
            <person name="Haridas S."/>
            <person name="Wolfe K.H."/>
            <person name="Lopes M.R."/>
            <person name="Hittinger C.T."/>
            <person name="Goker M."/>
            <person name="Salamov A."/>
            <person name="Wisecaver J."/>
            <person name="Long T.M."/>
            <person name="Aerts A.L."/>
            <person name="Barry K."/>
            <person name="Choi C."/>
            <person name="Clum A."/>
            <person name="Coughlan A.Y."/>
            <person name="Deshpande S."/>
            <person name="Douglass A.P."/>
            <person name="Hanson S.J."/>
            <person name="Klenk H.-P."/>
            <person name="Labutti K."/>
            <person name="Lapidus A."/>
            <person name="Lindquist E."/>
            <person name="Lipzen A."/>
            <person name="Meier-Kolthoff J.P."/>
            <person name="Ohm R.A."/>
            <person name="Otillar R.P."/>
            <person name="Pangilinan J."/>
            <person name="Peng Y."/>
            <person name="Rokas A."/>
            <person name="Rosa C.A."/>
            <person name="Scheuner C."/>
            <person name="Sibirny A.A."/>
            <person name="Slot J.C."/>
            <person name="Stielow J.B."/>
            <person name="Sun H."/>
            <person name="Kurtzman C.P."/>
            <person name="Blackwell M."/>
            <person name="Grigoriev I.V."/>
            <person name="Jeffries T.W."/>
        </authorList>
    </citation>
    <scope>NUCLEOTIDE SEQUENCE [LARGE SCALE GENOMIC DNA]</scope>
    <source>
        <strain evidence="4">NRRL Y-12698</strain>
    </source>
</reference>
<evidence type="ECO:0000256" key="2">
    <source>
        <dbReference type="SAM" id="MobiDB-lite"/>
    </source>
</evidence>
<sequence>MLRRPPTTIKLTPEDVLAYDDAKSAARVSTSSSFGSQKPNTVIDYDESPLSNATQDLLQELNYPKTKDERIGVSRP</sequence>
<keyword evidence="4" id="KW-1185">Reference proteome</keyword>
<evidence type="ECO:0000313" key="3">
    <source>
        <dbReference type="EMBL" id="ODQ79674.1"/>
    </source>
</evidence>
<dbReference type="RefSeq" id="XP_018985002.1">
    <property type="nucleotide sequence ID" value="XM_019128781.1"/>
</dbReference>
<dbReference type="InterPro" id="IPR018860">
    <property type="entry name" value="APC_suCDC26"/>
</dbReference>
<feature type="compositionally biased region" description="Polar residues" evidence="2">
    <location>
        <begin position="27"/>
        <end position="40"/>
    </location>
</feature>